<evidence type="ECO:0000256" key="1">
    <source>
        <dbReference type="SAM" id="MobiDB-lite"/>
    </source>
</evidence>
<dbReference type="RefSeq" id="WP_109276683.1">
    <property type="nucleotide sequence ID" value="NZ_QFKX01000006.1"/>
</dbReference>
<dbReference type="GO" id="GO:0003677">
    <property type="term" value="F:DNA binding"/>
    <property type="evidence" value="ECO:0007669"/>
    <property type="project" value="InterPro"/>
</dbReference>
<reference evidence="2 3" key="1">
    <citation type="submission" date="2018-05" db="EMBL/GenBank/DDBJ databases">
        <title>Brachybacterium sp. M1HQ-2T, whole genome shotgun sequence.</title>
        <authorList>
            <person name="Tuo L."/>
        </authorList>
    </citation>
    <scope>NUCLEOTIDE SEQUENCE [LARGE SCALE GENOMIC DNA]</scope>
    <source>
        <strain evidence="2 3">M1HQ-2</strain>
    </source>
</reference>
<dbReference type="OrthoDB" id="5147867at2"/>
<dbReference type="InterPro" id="IPR010982">
    <property type="entry name" value="Lambda_DNA-bd_dom_sf"/>
</dbReference>
<evidence type="ECO:0000313" key="2">
    <source>
        <dbReference type="EMBL" id="PWH05221.1"/>
    </source>
</evidence>
<organism evidence="2 3">
    <name type="scientific">Brachybacterium endophyticum</name>
    <dbReference type="NCBI Taxonomy" id="2182385"/>
    <lineage>
        <taxon>Bacteria</taxon>
        <taxon>Bacillati</taxon>
        <taxon>Actinomycetota</taxon>
        <taxon>Actinomycetes</taxon>
        <taxon>Micrococcales</taxon>
        <taxon>Dermabacteraceae</taxon>
        <taxon>Brachybacterium</taxon>
    </lineage>
</organism>
<feature type="region of interest" description="Disordered" evidence="1">
    <location>
        <begin position="215"/>
        <end position="274"/>
    </location>
</feature>
<proteinExistence type="predicted"/>
<name>A0A2U2RHB8_9MICO</name>
<dbReference type="AlphaFoldDB" id="A0A2U2RHB8"/>
<dbReference type="EMBL" id="QFKX01000006">
    <property type="protein sequence ID" value="PWH05221.1"/>
    <property type="molecule type" value="Genomic_DNA"/>
</dbReference>
<gene>
    <name evidence="2" type="ORF">DEO23_14165</name>
</gene>
<evidence type="ECO:0000313" key="3">
    <source>
        <dbReference type="Proteomes" id="UP000245590"/>
    </source>
</evidence>
<dbReference type="Gene3D" id="1.10.260.40">
    <property type="entry name" value="lambda repressor-like DNA-binding domains"/>
    <property type="match status" value="1"/>
</dbReference>
<comment type="caution">
    <text evidence="2">The sequence shown here is derived from an EMBL/GenBank/DDBJ whole genome shotgun (WGS) entry which is preliminary data.</text>
</comment>
<sequence>MNALHPLGQLIQSVEDSRGWTLREIARRIDERTGRTISHAYVARLKKKPISSITYETIHALAVGLDVPERLVGAAALETMGVRDLDQPEAGAAVAIARDSDLSTRDRRILLAAVREMQDATDHQQPTPDDTDTRVADPPQPDGSTSEVPFGKMPIDPTLPQTGKHSWTPDMPTNELLPLVFDLVEEREHADLRVLREQAAGQLDELLRHLAERRASAGPADTGIGLNVQDRPRSDSGASRPWEQPDFDVAAKRGRNRGREAREQQNRDAEGDDL</sequence>
<accession>A0A2U2RHB8</accession>
<protein>
    <submittedName>
        <fullName evidence="2">Uncharacterized protein</fullName>
    </submittedName>
</protein>
<dbReference type="Proteomes" id="UP000245590">
    <property type="component" value="Unassembled WGS sequence"/>
</dbReference>
<feature type="region of interest" description="Disordered" evidence="1">
    <location>
        <begin position="115"/>
        <end position="170"/>
    </location>
</feature>
<keyword evidence="3" id="KW-1185">Reference proteome</keyword>
<feature type="compositionally biased region" description="Basic and acidic residues" evidence="1">
    <location>
        <begin position="257"/>
        <end position="274"/>
    </location>
</feature>